<feature type="region of interest" description="Disordered" evidence="1">
    <location>
        <begin position="1"/>
        <end position="42"/>
    </location>
</feature>
<dbReference type="SUPFAM" id="SSF52540">
    <property type="entry name" value="P-loop containing nucleoside triphosphate hydrolases"/>
    <property type="match status" value="1"/>
</dbReference>
<dbReference type="PANTHER" id="PTHR43581">
    <property type="entry name" value="ATP/GTP PHOSPHATASE"/>
    <property type="match status" value="1"/>
</dbReference>
<evidence type="ECO:0000256" key="1">
    <source>
        <dbReference type="SAM" id="MobiDB-lite"/>
    </source>
</evidence>
<dbReference type="AlphaFoldDB" id="A0A0S4U6U1"/>
<dbReference type="EMBL" id="LN899821">
    <property type="protein sequence ID" value="CUV17950.1"/>
    <property type="molecule type" value="Genomic_DNA"/>
</dbReference>
<feature type="compositionally biased region" description="Low complexity" evidence="1">
    <location>
        <begin position="1"/>
        <end position="11"/>
    </location>
</feature>
<dbReference type="InterPro" id="IPR051396">
    <property type="entry name" value="Bact_Antivir_Def_Nuclease"/>
</dbReference>
<accession>A0A0S4U6U1</accession>
<sequence>MTTGKRVAGKVAGKKTRRLAKIPAKQAAKRGTQNATSAATGANAPASPAALIQLKSVEFNTPPFRRLENLRVEIAERLTLIAGRNGVGKSTILALIAGASGMARAGLKTYLGVGPSVNAEEILKLSYAREYKRSEADRPFVLLNYKVGGTVFSKKGNVSGNEERLRVVPRNEPKEALTVDGVDIPLSGKVPLPTIYLGMTRVIPTGEAEPDAVDAKQISMHADDLRLYQEFTDAVIHPGPIDEDGTVTAQRIKGTRKNALYSNYSDYDPTTVSLGQDSLSAIATAFASFSKFRREMGNSYRGGVLVIDELDAGFHPRAQKDLLDEIKSKARDLRIQVIATTHSLTMLEYMHKEIYNTKLAGAPLDQVVYLKGGNPIEVLDVKNFHAISADMHMELVLPEVAKAENVKVYVEDDEAALFLRAILTTERKKQIREATAHNLDVIPVHVGCANLVGLLKADDYFKTVVIAVDADAKAGNSPNVVRLPLDPLNTKKQSPEVILREMCIKMIAPASAGAYPQTKKLIRSVNADESYIQKNIISRQKGEDPNAKPVEADREVAKAWFKRRLQHIKSMKLIEGWVADNEAGVKEFMENLTRAVRSVTASPAILDKKTGKRAVIPLNANLAANDAVPAAQA</sequence>
<protein>
    <submittedName>
        <fullName evidence="2">Putative AAA ATPase</fullName>
    </submittedName>
</protein>
<dbReference type="Gene3D" id="3.40.50.300">
    <property type="entry name" value="P-loop containing nucleotide triphosphate hydrolases"/>
    <property type="match status" value="2"/>
</dbReference>
<dbReference type="InterPro" id="IPR027417">
    <property type="entry name" value="P-loop_NTPase"/>
</dbReference>
<dbReference type="InterPro" id="IPR003959">
    <property type="entry name" value="ATPase_AAA_core"/>
</dbReference>
<dbReference type="PANTHER" id="PTHR43581:SF4">
    <property type="entry name" value="ATP_GTP PHOSPHATASE"/>
    <property type="match status" value="1"/>
</dbReference>
<dbReference type="GO" id="GO:0005524">
    <property type="term" value="F:ATP binding"/>
    <property type="evidence" value="ECO:0007669"/>
    <property type="project" value="InterPro"/>
</dbReference>
<dbReference type="Pfam" id="PF13304">
    <property type="entry name" value="AAA_21"/>
    <property type="match status" value="1"/>
</dbReference>
<proteinExistence type="predicted"/>
<dbReference type="GO" id="GO:0016887">
    <property type="term" value="F:ATP hydrolysis activity"/>
    <property type="evidence" value="ECO:0007669"/>
    <property type="project" value="InterPro"/>
</dbReference>
<dbReference type="InterPro" id="IPR003593">
    <property type="entry name" value="AAA+_ATPase"/>
</dbReference>
<dbReference type="SMART" id="SM00382">
    <property type="entry name" value="AAA"/>
    <property type="match status" value="1"/>
</dbReference>
<reference evidence="2" key="1">
    <citation type="submission" date="2015-10" db="EMBL/GenBank/DDBJ databases">
        <authorList>
            <person name="Gilbert D.G."/>
        </authorList>
    </citation>
    <scope>NUCLEOTIDE SEQUENCE</scope>
    <source>
        <strain evidence="2">Phyl III-seqv23</strain>
    </source>
</reference>
<gene>
    <name evidence="2" type="ORF">PSS4_v1_400049</name>
</gene>
<organism evidence="2">
    <name type="scientific">Ralstonia solanacearum</name>
    <name type="common">Pseudomonas solanacearum</name>
    <dbReference type="NCBI Taxonomy" id="305"/>
    <lineage>
        <taxon>Bacteria</taxon>
        <taxon>Pseudomonadati</taxon>
        <taxon>Pseudomonadota</taxon>
        <taxon>Betaproteobacteria</taxon>
        <taxon>Burkholderiales</taxon>
        <taxon>Burkholderiaceae</taxon>
        <taxon>Ralstonia</taxon>
        <taxon>Ralstonia solanacearum species complex</taxon>
    </lineage>
</organism>
<evidence type="ECO:0000313" key="2">
    <source>
        <dbReference type="EMBL" id="CUV17950.1"/>
    </source>
</evidence>
<name>A0A0S4U6U1_RALSL</name>